<sequence>MEPATSLCAYFDYLYDLTKKFLVSDAVSDYISSDAVSDFIHKVSDLLMKFLASETVVSARQWCERNKVPIIAVVVIVLLFRCCGGGNSKSGKTMKAPGRNSRIRRSHFEANPSAYFRNLHKGR</sequence>
<keyword evidence="2" id="KW-1185">Reference proteome</keyword>
<accession>A0A9Q0PYI5</accession>
<comment type="caution">
    <text evidence="1">The sequence shown here is derived from an EMBL/GenBank/DDBJ whole genome shotgun (WGS) entry which is preliminary data.</text>
</comment>
<dbReference type="Proteomes" id="UP001151529">
    <property type="component" value="Chromosome 19"/>
</dbReference>
<dbReference type="EMBL" id="JAPFFL010000010">
    <property type="protein sequence ID" value="KAJ6696571.1"/>
    <property type="molecule type" value="Genomic_DNA"/>
</dbReference>
<evidence type="ECO:0000313" key="1">
    <source>
        <dbReference type="EMBL" id="KAJ6696571.1"/>
    </source>
</evidence>
<dbReference type="InterPro" id="IPR039926">
    <property type="entry name" value="Egg_app_1"/>
</dbReference>
<evidence type="ECO:0000313" key="2">
    <source>
        <dbReference type="Proteomes" id="UP001151529"/>
    </source>
</evidence>
<dbReference type="OrthoDB" id="845558at2759"/>
<reference evidence="1" key="1">
    <citation type="submission" date="2022-11" db="EMBL/GenBank/DDBJ databases">
        <authorList>
            <person name="Hyden B.L."/>
            <person name="Feng K."/>
            <person name="Yates T."/>
            <person name="Jawdy S."/>
            <person name="Smart L.B."/>
            <person name="Muchero W."/>
        </authorList>
    </citation>
    <scope>NUCLEOTIDE SEQUENCE</scope>
    <source>
        <tissue evidence="1">Shoot tip</tissue>
    </source>
</reference>
<protein>
    <submittedName>
        <fullName evidence="1">Uncharacterized protein</fullName>
    </submittedName>
</protein>
<dbReference type="AlphaFoldDB" id="A0A9Q0PYI5"/>
<organism evidence="1 2">
    <name type="scientific">Salix viminalis</name>
    <name type="common">Common osier</name>
    <name type="synonym">Basket willow</name>
    <dbReference type="NCBI Taxonomy" id="40686"/>
    <lineage>
        <taxon>Eukaryota</taxon>
        <taxon>Viridiplantae</taxon>
        <taxon>Streptophyta</taxon>
        <taxon>Embryophyta</taxon>
        <taxon>Tracheophyta</taxon>
        <taxon>Spermatophyta</taxon>
        <taxon>Magnoliopsida</taxon>
        <taxon>eudicotyledons</taxon>
        <taxon>Gunneridae</taxon>
        <taxon>Pentapetalae</taxon>
        <taxon>rosids</taxon>
        <taxon>fabids</taxon>
        <taxon>Malpighiales</taxon>
        <taxon>Salicaceae</taxon>
        <taxon>Saliceae</taxon>
        <taxon>Salix</taxon>
    </lineage>
</organism>
<gene>
    <name evidence="1" type="ORF">OIU85_002967</name>
</gene>
<proteinExistence type="predicted"/>
<dbReference type="PANTHER" id="PTHR33333:SF44">
    <property type="entry name" value="SECRETED PROTEIN"/>
    <property type="match status" value="1"/>
</dbReference>
<reference evidence="1" key="2">
    <citation type="journal article" date="2023" name="Int. J. Mol. Sci.">
        <title>De Novo Assembly and Annotation of 11 Diverse Shrub Willow (Salix) Genomes Reveals Novel Gene Organization in Sex-Linked Regions.</title>
        <authorList>
            <person name="Hyden B."/>
            <person name="Feng K."/>
            <person name="Yates T.B."/>
            <person name="Jawdy S."/>
            <person name="Cereghino C."/>
            <person name="Smart L.B."/>
            <person name="Muchero W."/>
        </authorList>
    </citation>
    <scope>NUCLEOTIDE SEQUENCE [LARGE SCALE GENOMIC DNA]</scope>
    <source>
        <tissue evidence="1">Shoot tip</tissue>
    </source>
</reference>
<name>A0A9Q0PYI5_SALVM</name>
<dbReference type="PANTHER" id="PTHR33333">
    <property type="entry name" value="ERYTHROCYTE MEMBRANE PROTEIN 1-LIKE"/>
    <property type="match status" value="1"/>
</dbReference>